<dbReference type="InterPro" id="IPR024432">
    <property type="entry name" value="Put_RecE_PDDEXK-like_dom"/>
</dbReference>
<dbReference type="InterPro" id="IPR011604">
    <property type="entry name" value="PDDEXK-like_dom_sf"/>
</dbReference>
<evidence type="ECO:0000313" key="3">
    <source>
        <dbReference type="Proteomes" id="UP001592531"/>
    </source>
</evidence>
<protein>
    <submittedName>
        <fullName evidence="2">PD-(D/E)XK nuclease-like domain-containing protein</fullName>
    </submittedName>
</protein>
<proteinExistence type="predicted"/>
<dbReference type="RefSeq" id="WP_380542782.1">
    <property type="nucleotide sequence ID" value="NZ_JBHFAB010000030.1"/>
</dbReference>
<organism evidence="2 3">
    <name type="scientific">Streptacidiphilus cavernicola</name>
    <dbReference type="NCBI Taxonomy" id="3342716"/>
    <lineage>
        <taxon>Bacteria</taxon>
        <taxon>Bacillati</taxon>
        <taxon>Actinomycetota</taxon>
        <taxon>Actinomycetes</taxon>
        <taxon>Kitasatosporales</taxon>
        <taxon>Streptomycetaceae</taxon>
        <taxon>Streptacidiphilus</taxon>
    </lineage>
</organism>
<dbReference type="EMBL" id="JBHFAB010000030">
    <property type="protein sequence ID" value="MFC1420809.1"/>
    <property type="molecule type" value="Genomic_DNA"/>
</dbReference>
<accession>A0ABV6W475</accession>
<gene>
    <name evidence="2" type="ORF">ACEZDE_29805</name>
</gene>
<dbReference type="Proteomes" id="UP001592531">
    <property type="component" value="Unassembled WGS sequence"/>
</dbReference>
<evidence type="ECO:0000259" key="1">
    <source>
        <dbReference type="Pfam" id="PF12684"/>
    </source>
</evidence>
<evidence type="ECO:0000313" key="2">
    <source>
        <dbReference type="EMBL" id="MFC1420809.1"/>
    </source>
</evidence>
<keyword evidence="3" id="KW-1185">Reference proteome</keyword>
<name>A0ABV6W475_9ACTN</name>
<dbReference type="Gene3D" id="3.90.320.10">
    <property type="match status" value="1"/>
</dbReference>
<feature type="domain" description="Putative exodeoxyribonuclease 8 PDDEXK-like" evidence="1">
    <location>
        <begin position="102"/>
        <end position="275"/>
    </location>
</feature>
<sequence>MTAILDAPTQLQVDGFAPGVHQMDAETYHAQRDVLSSSGARLLINPSCPAKFRWAMDNPQPPKKTFDYGTAAHRMVLGDGPELVLVDAKLWNTDKIRAEVAAIRAEGNVPLKRDEMQMVKDMAAAIRQHPVASKLFDPDSGKPEQSLFWQDKATGVQCRARLDWLRHADGGRLICPDYKSAADASTKAFNWAVQDYRYHQQAEFYKDGIRALGLAEDVPFLFVVQEKSAPYLINIIELDPLWLLMAVDRNKRARETFARCMETGEWAGYPNEIQMVSPPAWLETEHEREYS</sequence>
<reference evidence="2 3" key="1">
    <citation type="submission" date="2024-09" db="EMBL/GenBank/DDBJ databases">
        <authorList>
            <person name="Lee S.D."/>
        </authorList>
    </citation>
    <scope>NUCLEOTIDE SEQUENCE [LARGE SCALE GENOMIC DNA]</scope>
    <source>
        <strain evidence="2 3">N8-3</strain>
    </source>
</reference>
<comment type="caution">
    <text evidence="2">The sequence shown here is derived from an EMBL/GenBank/DDBJ whole genome shotgun (WGS) entry which is preliminary data.</text>
</comment>
<dbReference type="Pfam" id="PF12684">
    <property type="entry name" value="DUF3799"/>
    <property type="match status" value="1"/>
</dbReference>